<organism evidence="2 3">
    <name type="scientific">Streptomyces paromomycinus</name>
    <name type="common">Streptomyces rimosus subsp. paromomycinus</name>
    <dbReference type="NCBI Taxonomy" id="92743"/>
    <lineage>
        <taxon>Bacteria</taxon>
        <taxon>Bacillati</taxon>
        <taxon>Actinomycetota</taxon>
        <taxon>Actinomycetes</taxon>
        <taxon>Kitasatosporales</taxon>
        <taxon>Streptomycetaceae</taxon>
        <taxon>Streptomyces</taxon>
    </lineage>
</organism>
<protein>
    <submittedName>
        <fullName evidence="2">Uncharacterized protein</fullName>
    </submittedName>
</protein>
<dbReference type="EMBL" id="BHZD01000001">
    <property type="protein sequence ID" value="GCD42296.1"/>
    <property type="molecule type" value="Genomic_DNA"/>
</dbReference>
<comment type="caution">
    <text evidence="2">The sequence shown here is derived from an EMBL/GenBank/DDBJ whole genome shotgun (WGS) entry which is preliminary data.</text>
</comment>
<feature type="compositionally biased region" description="Low complexity" evidence="1">
    <location>
        <begin position="580"/>
        <end position="595"/>
    </location>
</feature>
<feature type="compositionally biased region" description="Acidic residues" evidence="1">
    <location>
        <begin position="636"/>
        <end position="645"/>
    </location>
</feature>
<reference evidence="2 3" key="1">
    <citation type="submission" date="2018-11" db="EMBL/GenBank/DDBJ databases">
        <title>Whole genome sequence of Streptomyces paromomycinus NBRC 15454(T).</title>
        <authorList>
            <person name="Komaki H."/>
            <person name="Tamura T."/>
        </authorList>
    </citation>
    <scope>NUCLEOTIDE SEQUENCE [LARGE SCALE GENOMIC DNA]</scope>
    <source>
        <strain evidence="2 3">NBRC 15454</strain>
    </source>
</reference>
<name>A0A401VZ13_STREY</name>
<dbReference type="Proteomes" id="UP000286746">
    <property type="component" value="Unassembled WGS sequence"/>
</dbReference>
<accession>A0A401VZ13</accession>
<dbReference type="AlphaFoldDB" id="A0A401VZ13"/>
<proteinExistence type="predicted"/>
<dbReference type="RefSeq" id="WP_125053710.1">
    <property type="nucleotide sequence ID" value="NZ_BHZD01000001.1"/>
</dbReference>
<evidence type="ECO:0000313" key="3">
    <source>
        <dbReference type="Proteomes" id="UP000286746"/>
    </source>
</evidence>
<feature type="compositionally biased region" description="Polar residues" evidence="1">
    <location>
        <begin position="608"/>
        <end position="619"/>
    </location>
</feature>
<sequence length="886" mass="91287">MSARTAAPVVTLDLRAGHAGLDGADGLHRAVRTALGGGAPAQEAERFLLVDTAPGLARHQRVYEQVLAYGTGRALCVAVGAPPAEPGDGIAVPPAPTPWALDRPSPLRPPAVGVLWVLDPHCGTAAAPTPDEDDGALRPLLELLAAPAVFDAVLNAVSGLPDGVAVPALRVLEHDLSYTARDRVWRQALAGLVGQDDPGGRIAVTDPEAGGVPAVLAPLVGAGTPKPVHSKEWRRPGGEADERHVACESALLEAEDAYGRQRGAGGLLRGAAGDVDLAESLGAAAAELTAYRETVAETLRDGDGVGLPPEQRRRLYERGVHLPRVPEADRERIGPGLRDYTQGLLAQRLPLRSTAARLGAVADLATPTGSAARLGRLDELCPAGLPRRMAGPRPFEVRGAAVAELAGGCAVAAAAGLWPGPGWVLGPLAALAAAGLTTLALARRPGRTGDGHLDGGGQSGALAQAGAGMLGAAAGITLGQVLAVPAWLGLSTLLVALIVLPLLAVRRWTEALDAWWAAGGGSEGRDVLDSLDGLLADAVTHDWLLADARLYCADGARAVAGMIRRAAAAAEGRDPVPGTAERAGGPARSAGPPADDLLDDDWFGPSYDRSTGASGSYDSFESAGPGYDDTTAQGWDDWDDWDGDPEPGGGPAAGRDTPWRDPLADTVPPPREPDSAPAARPVSPAVPQPDDVPVPWLEREAGDGGPELVATLVGDLADGIAGLLDPYWGAIERDPGAATALPLDREVRALIDDETARLARDGVAAAPAYARDPASRPDPAVLLGLAPDRVARILREHGDGTGTVPLCAAEHRRLLSRDRYAGRGVCFAPDVTRHAEDPLGADDMVWTPAGRYAGVFRLLPLRTGSVRTVRLRGGTTGPELPANANE</sequence>
<feature type="region of interest" description="Disordered" evidence="1">
    <location>
        <begin position="570"/>
        <end position="702"/>
    </location>
</feature>
<evidence type="ECO:0000256" key="1">
    <source>
        <dbReference type="SAM" id="MobiDB-lite"/>
    </source>
</evidence>
<evidence type="ECO:0000313" key="2">
    <source>
        <dbReference type="EMBL" id="GCD42296.1"/>
    </source>
</evidence>
<gene>
    <name evidence="2" type="ORF">GKJPGBOP_01955</name>
</gene>
<keyword evidence="3" id="KW-1185">Reference proteome</keyword>